<sequence length="367" mass="41751">MKRSNRLVWIGGLVLGILVLLTFISAPTTSKNNSGSTYSRYPEGYGAWYAYMESRGIRIQRWQKPFSDLDTEKRPVTFVQISGYQRQPFLYSDEQEWVEKGNRLVIVGVREPVTAAKFTTKQESSAGEVKIDTRRRHPFNKGEKVSLGDRFGAIVWEENYGKGTAIFVIPSYLGANAYQDNPENFQYLANLVSQKGNLLFVDEYIHGYKEPSVRKQEGKGDIWSYLAQTPLMPAFVQGGVLLLVLIWGQNRRFGKAVVLETPILDNSEAYIQALAGVLQKAESRDFVVEMVGKEEQLQLQKALGLGQQLLDRPSLVNAWVQQTGVAATELDEVLNLQSQKRRLSEKELVSWLEKWKILRQQILVKNR</sequence>
<feature type="domain" description="DUF4350" evidence="2">
    <location>
        <begin position="38"/>
        <end position="192"/>
    </location>
</feature>
<dbReference type="RefSeq" id="WP_017745507.1">
    <property type="nucleotide sequence ID" value="NZ_KQ976354.1"/>
</dbReference>
<feature type="transmembrane region" description="Helical" evidence="1">
    <location>
        <begin position="7"/>
        <end position="26"/>
    </location>
</feature>
<evidence type="ECO:0000259" key="2">
    <source>
        <dbReference type="Pfam" id="PF14258"/>
    </source>
</evidence>
<dbReference type="Pfam" id="PF14258">
    <property type="entry name" value="DUF4350"/>
    <property type="match status" value="1"/>
</dbReference>
<evidence type="ECO:0000313" key="3">
    <source>
        <dbReference type="EMBL" id="KYC35176.1"/>
    </source>
</evidence>
<dbReference type="EMBL" id="ANNX02000052">
    <property type="protein sequence ID" value="KYC35176.1"/>
    <property type="molecule type" value="Genomic_DNA"/>
</dbReference>
<dbReference type="OrthoDB" id="478871at2"/>
<gene>
    <name evidence="3" type="ORF">WA1_08440</name>
</gene>
<name>A0A139WRW1_9CYAN</name>
<keyword evidence="4" id="KW-1185">Reference proteome</keyword>
<protein>
    <recommendedName>
        <fullName evidence="2">DUF4350 domain-containing protein</fullName>
    </recommendedName>
</protein>
<comment type="caution">
    <text evidence="3">The sequence shown here is derived from an EMBL/GenBank/DDBJ whole genome shotgun (WGS) entry which is preliminary data.</text>
</comment>
<keyword evidence="1" id="KW-1133">Transmembrane helix</keyword>
<reference evidence="3 4" key="1">
    <citation type="journal article" date="2013" name="Genome Biol. Evol.">
        <title>Genomes of Stigonematalean cyanobacteria (subsection V) and the evolution of oxygenic photosynthesis from prokaryotes to plastids.</title>
        <authorList>
            <person name="Dagan T."/>
            <person name="Roettger M."/>
            <person name="Stucken K."/>
            <person name="Landan G."/>
            <person name="Koch R."/>
            <person name="Major P."/>
            <person name="Gould S.B."/>
            <person name="Goremykin V.V."/>
            <person name="Rippka R."/>
            <person name="Tandeau de Marsac N."/>
            <person name="Gugger M."/>
            <person name="Lockhart P.J."/>
            <person name="Allen J.F."/>
            <person name="Brune I."/>
            <person name="Maus I."/>
            <person name="Puhler A."/>
            <person name="Martin W.F."/>
        </authorList>
    </citation>
    <scope>NUCLEOTIDE SEQUENCE [LARGE SCALE GENOMIC DNA]</scope>
    <source>
        <strain evidence="3 4">PCC 7110</strain>
    </source>
</reference>
<keyword evidence="1" id="KW-0812">Transmembrane</keyword>
<dbReference type="STRING" id="128403.WA1_08440"/>
<evidence type="ECO:0000256" key="1">
    <source>
        <dbReference type="SAM" id="Phobius"/>
    </source>
</evidence>
<dbReference type="AlphaFoldDB" id="A0A139WRW1"/>
<evidence type="ECO:0000313" key="4">
    <source>
        <dbReference type="Proteomes" id="UP000076925"/>
    </source>
</evidence>
<organism evidence="3 4">
    <name type="scientific">Scytonema hofmannii PCC 7110</name>
    <dbReference type="NCBI Taxonomy" id="128403"/>
    <lineage>
        <taxon>Bacteria</taxon>
        <taxon>Bacillati</taxon>
        <taxon>Cyanobacteriota</taxon>
        <taxon>Cyanophyceae</taxon>
        <taxon>Nostocales</taxon>
        <taxon>Scytonemataceae</taxon>
        <taxon>Scytonema</taxon>
    </lineage>
</organism>
<accession>A0A139WRW1</accession>
<dbReference type="InterPro" id="IPR025646">
    <property type="entry name" value="DUF4350"/>
</dbReference>
<proteinExistence type="predicted"/>
<dbReference type="Proteomes" id="UP000076925">
    <property type="component" value="Unassembled WGS sequence"/>
</dbReference>
<keyword evidence="1" id="KW-0472">Membrane</keyword>